<reference evidence="2" key="1">
    <citation type="journal article" date="2021" name="Nat. Commun.">
        <title>Genetic determinants of endophytism in the Arabidopsis root mycobiome.</title>
        <authorList>
            <person name="Mesny F."/>
            <person name="Miyauchi S."/>
            <person name="Thiergart T."/>
            <person name="Pickel B."/>
            <person name="Atanasova L."/>
            <person name="Karlsson M."/>
            <person name="Huettel B."/>
            <person name="Barry K.W."/>
            <person name="Haridas S."/>
            <person name="Chen C."/>
            <person name="Bauer D."/>
            <person name="Andreopoulos W."/>
            <person name="Pangilinan J."/>
            <person name="LaButti K."/>
            <person name="Riley R."/>
            <person name="Lipzen A."/>
            <person name="Clum A."/>
            <person name="Drula E."/>
            <person name="Henrissat B."/>
            <person name="Kohler A."/>
            <person name="Grigoriev I.V."/>
            <person name="Martin F.M."/>
            <person name="Hacquard S."/>
        </authorList>
    </citation>
    <scope>NUCLEOTIDE SEQUENCE</scope>
    <source>
        <strain evidence="2">MPI-SDFR-AT-0117</strain>
    </source>
</reference>
<dbReference type="EMBL" id="JAGSXJ010000005">
    <property type="protein sequence ID" value="KAH6691243.1"/>
    <property type="molecule type" value="Genomic_DNA"/>
</dbReference>
<comment type="caution">
    <text evidence="2">The sequence shown here is derived from an EMBL/GenBank/DDBJ whole genome shotgun (WGS) entry which is preliminary data.</text>
</comment>
<protein>
    <submittedName>
        <fullName evidence="2">Uncharacterized protein</fullName>
    </submittedName>
</protein>
<dbReference type="Proteomes" id="UP000770015">
    <property type="component" value="Unassembled WGS sequence"/>
</dbReference>
<feature type="compositionally biased region" description="Basic and acidic residues" evidence="1">
    <location>
        <begin position="163"/>
        <end position="184"/>
    </location>
</feature>
<evidence type="ECO:0000313" key="2">
    <source>
        <dbReference type="EMBL" id="KAH6691243.1"/>
    </source>
</evidence>
<name>A0A9P8VFV3_9PEZI</name>
<keyword evidence="3" id="KW-1185">Reference proteome</keyword>
<sequence length="200" mass="22299">MHRISLRLIDGSIIWTDGMVFDADLQFNITRTMSSKAPPSFICDIHVIEDLPCDVVLSNEFIFQNQNYTRFADIFCPASSETSELERTILLLELEKKASSWKRVKGAWSSIRGSPSAQENVGAAPSSQRPQQGPQHSWDELLRIEGKRRIGAQNTMLSLSGDELSRYSAREQEIQAEWERENPRPDPGGSSSGITASGEG</sequence>
<organism evidence="2 3">
    <name type="scientific">Plectosphaerella plurivora</name>
    <dbReference type="NCBI Taxonomy" id="936078"/>
    <lineage>
        <taxon>Eukaryota</taxon>
        <taxon>Fungi</taxon>
        <taxon>Dikarya</taxon>
        <taxon>Ascomycota</taxon>
        <taxon>Pezizomycotina</taxon>
        <taxon>Sordariomycetes</taxon>
        <taxon>Hypocreomycetidae</taxon>
        <taxon>Glomerellales</taxon>
        <taxon>Plectosphaerellaceae</taxon>
        <taxon>Plectosphaerella</taxon>
    </lineage>
</organism>
<dbReference type="AlphaFoldDB" id="A0A9P8VFV3"/>
<feature type="compositionally biased region" description="Polar residues" evidence="1">
    <location>
        <begin position="111"/>
        <end position="135"/>
    </location>
</feature>
<accession>A0A9P8VFV3</accession>
<evidence type="ECO:0000256" key="1">
    <source>
        <dbReference type="SAM" id="MobiDB-lite"/>
    </source>
</evidence>
<proteinExistence type="predicted"/>
<evidence type="ECO:0000313" key="3">
    <source>
        <dbReference type="Proteomes" id="UP000770015"/>
    </source>
</evidence>
<gene>
    <name evidence="2" type="ORF">F5X68DRAFT_259339</name>
</gene>
<feature type="region of interest" description="Disordered" evidence="1">
    <location>
        <begin position="161"/>
        <end position="200"/>
    </location>
</feature>
<feature type="region of interest" description="Disordered" evidence="1">
    <location>
        <begin position="111"/>
        <end position="137"/>
    </location>
</feature>
<dbReference type="OrthoDB" id="6079484at2759"/>